<protein>
    <submittedName>
        <fullName evidence="1">Uncharacterized protein</fullName>
    </submittedName>
</protein>
<evidence type="ECO:0000313" key="1">
    <source>
        <dbReference type="EMBL" id="JAH81783.1"/>
    </source>
</evidence>
<accession>A0A0E9VX19</accession>
<dbReference type="AlphaFoldDB" id="A0A0E9VX19"/>
<name>A0A0E9VX19_ANGAN</name>
<organism evidence="1">
    <name type="scientific">Anguilla anguilla</name>
    <name type="common">European freshwater eel</name>
    <name type="synonym">Muraena anguilla</name>
    <dbReference type="NCBI Taxonomy" id="7936"/>
    <lineage>
        <taxon>Eukaryota</taxon>
        <taxon>Metazoa</taxon>
        <taxon>Chordata</taxon>
        <taxon>Craniata</taxon>
        <taxon>Vertebrata</taxon>
        <taxon>Euteleostomi</taxon>
        <taxon>Actinopterygii</taxon>
        <taxon>Neopterygii</taxon>
        <taxon>Teleostei</taxon>
        <taxon>Anguilliformes</taxon>
        <taxon>Anguillidae</taxon>
        <taxon>Anguilla</taxon>
    </lineage>
</organism>
<dbReference type="EMBL" id="GBXM01026794">
    <property type="protein sequence ID" value="JAH81783.1"/>
    <property type="molecule type" value="Transcribed_RNA"/>
</dbReference>
<proteinExistence type="predicted"/>
<reference evidence="1" key="1">
    <citation type="submission" date="2014-11" db="EMBL/GenBank/DDBJ databases">
        <authorList>
            <person name="Amaro Gonzalez C."/>
        </authorList>
    </citation>
    <scope>NUCLEOTIDE SEQUENCE</scope>
</reference>
<reference evidence="1" key="2">
    <citation type="journal article" date="2015" name="Fish Shellfish Immunol.">
        <title>Early steps in the European eel (Anguilla anguilla)-Vibrio vulnificus interaction in the gills: Role of the RtxA13 toxin.</title>
        <authorList>
            <person name="Callol A."/>
            <person name="Pajuelo D."/>
            <person name="Ebbesson L."/>
            <person name="Teles M."/>
            <person name="MacKenzie S."/>
            <person name="Amaro C."/>
        </authorList>
    </citation>
    <scope>NUCLEOTIDE SEQUENCE</scope>
</reference>
<sequence length="17" mass="1872">MIMVATLMVKFAFIGSL</sequence>